<evidence type="ECO:0000313" key="2">
    <source>
        <dbReference type="Proteomes" id="UP000245683"/>
    </source>
</evidence>
<evidence type="ECO:0000313" key="1">
    <source>
        <dbReference type="EMBL" id="PWU44144.1"/>
    </source>
</evidence>
<dbReference type="Gene3D" id="2.40.128.340">
    <property type="match status" value="1"/>
</dbReference>
<keyword evidence="2" id="KW-1185">Reference proteome</keyword>
<dbReference type="Proteomes" id="UP000245683">
    <property type="component" value="Unassembled WGS sequence"/>
</dbReference>
<dbReference type="OrthoDB" id="9815928at2"/>
<feature type="non-terminal residue" evidence="1">
    <location>
        <position position="309"/>
    </location>
</feature>
<dbReference type="Gene3D" id="2.130.10.10">
    <property type="entry name" value="YVTN repeat-like/Quinoprotein amine dehydrogenase"/>
    <property type="match status" value="1"/>
</dbReference>
<sequence length="309" mass="32689">MATIEDVSPTRSNMSFGPSFQFTSGRMLSVDSSDDGQLVFAGSFSSGLWVSEDGGESWSQIERPQPGAGQFGVPGAMGGYCVPSVAVGPDSARWSVERNPRFLADITGDHRADIVGFGDTGVWTALSRSDGTFQPPRLVLPDFGAQAGGWRVDRHPRFLADVTGDGRADIVGFGDAGVYVALSNGDGTFQPPRFVVADFGYDQGWRVEKHPRFLADVTGEGRADIVGLGDAGVYVARSNGDGTFAFTPVPVIADFGFEAGGWRVDRHPRFLADVTGEGRADIVGFGDAGVYVARSRGNGSFSFTSVPVI</sequence>
<protein>
    <recommendedName>
        <fullName evidence="3">Glycosyl hydrolase</fullName>
    </recommendedName>
</protein>
<dbReference type="InterPro" id="IPR015943">
    <property type="entry name" value="WD40/YVTN_repeat-like_dom_sf"/>
</dbReference>
<dbReference type="AlphaFoldDB" id="A0A317JVZ9"/>
<accession>A0A317JVZ9</accession>
<dbReference type="InterPro" id="IPR028994">
    <property type="entry name" value="Integrin_alpha_N"/>
</dbReference>
<evidence type="ECO:0008006" key="3">
    <source>
        <dbReference type="Google" id="ProtNLM"/>
    </source>
</evidence>
<comment type="caution">
    <text evidence="1">The sequence shown here is derived from an EMBL/GenBank/DDBJ whole genome shotgun (WGS) entry which is preliminary data.</text>
</comment>
<organism evidence="1 2">
    <name type="scientific">Micromonospora globispora</name>
    <dbReference type="NCBI Taxonomy" id="1450148"/>
    <lineage>
        <taxon>Bacteria</taxon>
        <taxon>Bacillati</taxon>
        <taxon>Actinomycetota</taxon>
        <taxon>Actinomycetes</taxon>
        <taxon>Micromonosporales</taxon>
        <taxon>Micromonosporaceae</taxon>
        <taxon>Micromonospora</taxon>
    </lineage>
</organism>
<dbReference type="PANTHER" id="PTHR46580">
    <property type="entry name" value="SENSOR KINASE-RELATED"/>
    <property type="match status" value="1"/>
</dbReference>
<dbReference type="SUPFAM" id="SSF69318">
    <property type="entry name" value="Integrin alpha N-terminal domain"/>
    <property type="match status" value="1"/>
</dbReference>
<dbReference type="EMBL" id="QGSV01000352">
    <property type="protein sequence ID" value="PWU44144.1"/>
    <property type="molecule type" value="Genomic_DNA"/>
</dbReference>
<gene>
    <name evidence="1" type="ORF">DLJ46_27365</name>
</gene>
<name>A0A317JVZ9_9ACTN</name>
<proteinExistence type="predicted"/>
<reference evidence="2" key="1">
    <citation type="submission" date="2018-05" db="EMBL/GenBank/DDBJ databases">
        <title>Micromonospora globispora sp. nov. and Micromonospora rugosa sp. nov., isolated from marine sediment.</title>
        <authorList>
            <person name="Carro L."/>
            <person name="Aysel V."/>
            <person name="Cetin D."/>
            <person name="Igual J.M."/>
            <person name="Klenk H.-P."/>
            <person name="Trujillo M.E."/>
            <person name="Sahin N."/>
        </authorList>
    </citation>
    <scope>NUCLEOTIDE SEQUENCE [LARGE SCALE GENOMIC DNA]</scope>
    <source>
        <strain evidence="2">S2904</strain>
    </source>
</reference>